<dbReference type="GO" id="GO:0016757">
    <property type="term" value="F:glycosyltransferase activity"/>
    <property type="evidence" value="ECO:0007669"/>
    <property type="project" value="UniProtKB-KW"/>
</dbReference>
<dbReference type="Pfam" id="PF00535">
    <property type="entry name" value="Glycos_transf_2"/>
    <property type="match status" value="1"/>
</dbReference>
<reference evidence="5" key="1">
    <citation type="submission" date="2018-05" db="EMBL/GenBank/DDBJ databases">
        <authorList>
            <person name="Lanie J.A."/>
            <person name="Ng W.-L."/>
            <person name="Kazmierczak K.M."/>
            <person name="Andrzejewski T.M."/>
            <person name="Davidsen T.M."/>
            <person name="Wayne K.J."/>
            <person name="Tettelin H."/>
            <person name="Glass J.I."/>
            <person name="Rusch D."/>
            <person name="Podicherti R."/>
            <person name="Tsui H.-C.T."/>
            <person name="Winkler M.E."/>
        </authorList>
    </citation>
    <scope>NUCLEOTIDE SEQUENCE</scope>
</reference>
<dbReference type="InterPro" id="IPR001173">
    <property type="entry name" value="Glyco_trans_2-like"/>
</dbReference>
<protein>
    <recommendedName>
        <fullName evidence="4">Glycosyltransferase 2-like domain-containing protein</fullName>
    </recommendedName>
</protein>
<dbReference type="InterPro" id="IPR029044">
    <property type="entry name" value="Nucleotide-diphossugar_trans"/>
</dbReference>
<accession>A0A381ZUV0</accession>
<dbReference type="PANTHER" id="PTHR43179:SF12">
    <property type="entry name" value="GALACTOFURANOSYLTRANSFERASE GLFT2"/>
    <property type="match status" value="1"/>
</dbReference>
<feature type="non-terminal residue" evidence="5">
    <location>
        <position position="296"/>
    </location>
</feature>
<dbReference type="EMBL" id="UINC01022588">
    <property type="protein sequence ID" value="SVA92523.1"/>
    <property type="molecule type" value="Genomic_DNA"/>
</dbReference>
<keyword evidence="3" id="KW-0808">Transferase</keyword>
<dbReference type="AlphaFoldDB" id="A0A381ZUV0"/>
<evidence type="ECO:0000256" key="3">
    <source>
        <dbReference type="ARBA" id="ARBA00022679"/>
    </source>
</evidence>
<proteinExistence type="inferred from homology"/>
<gene>
    <name evidence="5" type="ORF">METZ01_LOCUS145377</name>
</gene>
<keyword evidence="2" id="KW-0328">Glycosyltransferase</keyword>
<dbReference type="Gene3D" id="3.90.550.10">
    <property type="entry name" value="Spore Coat Polysaccharide Biosynthesis Protein SpsA, Chain A"/>
    <property type="match status" value="1"/>
</dbReference>
<dbReference type="PANTHER" id="PTHR43179">
    <property type="entry name" value="RHAMNOSYLTRANSFERASE WBBL"/>
    <property type="match status" value="1"/>
</dbReference>
<name>A0A381ZUV0_9ZZZZ</name>
<evidence type="ECO:0000256" key="1">
    <source>
        <dbReference type="ARBA" id="ARBA00006739"/>
    </source>
</evidence>
<comment type="similarity">
    <text evidence="1">Belongs to the glycosyltransferase 2 family.</text>
</comment>
<organism evidence="5">
    <name type="scientific">marine metagenome</name>
    <dbReference type="NCBI Taxonomy" id="408172"/>
    <lineage>
        <taxon>unclassified sequences</taxon>
        <taxon>metagenomes</taxon>
        <taxon>ecological metagenomes</taxon>
    </lineage>
</organism>
<evidence type="ECO:0000259" key="4">
    <source>
        <dbReference type="Pfam" id="PF00535"/>
    </source>
</evidence>
<sequence length="296" mass="31902">MTVTVVLPCYMGQAELELTFAGLADQTYPAHLMEAVVVDDGSDPPITLPGGVGFTASVIAQERDGFGLARARNLGADRAAGEILVFLDCDMVPEPQLVEAHARWHHVNDQVLTVGFRHHADFEGVTADGIRAAGGPAGAVAGRRVTSPRWIDFHMTRTRNLTSADTDLFRVASGGNLGVRRGFFHEVGGCDDSFRQWGAEDIEFGFRAFNRGAVLVPERQATAWHQGAGTTPDPAEEASLAEQRNRLSHLVAERTFRRSAPGRSFEVPMMTVALDATEQTLDEAGSQVDSILASGF</sequence>
<evidence type="ECO:0000256" key="2">
    <source>
        <dbReference type="ARBA" id="ARBA00022676"/>
    </source>
</evidence>
<dbReference type="SUPFAM" id="SSF53448">
    <property type="entry name" value="Nucleotide-diphospho-sugar transferases"/>
    <property type="match status" value="1"/>
</dbReference>
<evidence type="ECO:0000313" key="5">
    <source>
        <dbReference type="EMBL" id="SVA92523.1"/>
    </source>
</evidence>
<feature type="domain" description="Glycosyltransferase 2-like" evidence="4">
    <location>
        <begin position="4"/>
        <end position="186"/>
    </location>
</feature>